<reference evidence="1 2" key="1">
    <citation type="journal article" date="2024" name="G3 (Bethesda)">
        <title>Genome assembly of Hibiscus sabdariffa L. provides insights into metabolisms of medicinal natural products.</title>
        <authorList>
            <person name="Kim T."/>
        </authorList>
    </citation>
    <scope>NUCLEOTIDE SEQUENCE [LARGE SCALE GENOMIC DNA]</scope>
    <source>
        <strain evidence="1">TK-2024</strain>
        <tissue evidence="1">Old leaves</tissue>
    </source>
</reference>
<protein>
    <submittedName>
        <fullName evidence="1">Uncharacterized protein</fullName>
    </submittedName>
</protein>
<proteinExistence type="predicted"/>
<evidence type="ECO:0000313" key="2">
    <source>
        <dbReference type="Proteomes" id="UP001472677"/>
    </source>
</evidence>
<sequence>MKPNSQSNRVAPDPFVKNSMPQLNLVIASMVDVVRFVGPHIVKLLGPEKPGSLHQTRAYRSQLMMPLFPQDDLLTMIINN</sequence>
<dbReference type="EMBL" id="JBBPBM010000010">
    <property type="protein sequence ID" value="KAK8565150.1"/>
    <property type="molecule type" value="Genomic_DNA"/>
</dbReference>
<organism evidence="1 2">
    <name type="scientific">Hibiscus sabdariffa</name>
    <name type="common">roselle</name>
    <dbReference type="NCBI Taxonomy" id="183260"/>
    <lineage>
        <taxon>Eukaryota</taxon>
        <taxon>Viridiplantae</taxon>
        <taxon>Streptophyta</taxon>
        <taxon>Embryophyta</taxon>
        <taxon>Tracheophyta</taxon>
        <taxon>Spermatophyta</taxon>
        <taxon>Magnoliopsida</taxon>
        <taxon>eudicotyledons</taxon>
        <taxon>Gunneridae</taxon>
        <taxon>Pentapetalae</taxon>
        <taxon>rosids</taxon>
        <taxon>malvids</taxon>
        <taxon>Malvales</taxon>
        <taxon>Malvaceae</taxon>
        <taxon>Malvoideae</taxon>
        <taxon>Hibiscus</taxon>
    </lineage>
</organism>
<evidence type="ECO:0000313" key="1">
    <source>
        <dbReference type="EMBL" id="KAK8565150.1"/>
    </source>
</evidence>
<keyword evidence="2" id="KW-1185">Reference proteome</keyword>
<name>A0ABR2ET31_9ROSI</name>
<dbReference type="Proteomes" id="UP001472677">
    <property type="component" value="Unassembled WGS sequence"/>
</dbReference>
<comment type="caution">
    <text evidence="1">The sequence shown here is derived from an EMBL/GenBank/DDBJ whole genome shotgun (WGS) entry which is preliminary data.</text>
</comment>
<accession>A0ABR2ET31</accession>
<gene>
    <name evidence="1" type="ORF">V6N12_058724</name>
</gene>